<evidence type="ECO:0000313" key="2">
    <source>
        <dbReference type="EMBL" id="MCD7465265.1"/>
    </source>
</evidence>
<sequence length="168" mass="18610">MLMEYRVPNGPSPASSSNKVTMPPKFQPTKGGARKRIVRTKTTHHLQDENIEFEGEIQESKEGHDSLANGSSSSGKDFDSNKGTGNEATSSPTKVSEPMRGDVIKGKTLGFRDSLCWQVKGAEKHFQKSLTTIARGHLKRTIAKKVKIINSELLEYPDIEGKYKSYDL</sequence>
<evidence type="ECO:0000256" key="1">
    <source>
        <dbReference type="SAM" id="MobiDB-lite"/>
    </source>
</evidence>
<proteinExistence type="predicted"/>
<feature type="region of interest" description="Disordered" evidence="1">
    <location>
        <begin position="1"/>
        <end position="101"/>
    </location>
</feature>
<dbReference type="EMBL" id="JACEIK010001033">
    <property type="protein sequence ID" value="MCD7465265.1"/>
    <property type="molecule type" value="Genomic_DNA"/>
</dbReference>
<gene>
    <name evidence="2" type="ORF">HAX54_000941</name>
</gene>
<name>A0ABS8T2V4_DATST</name>
<feature type="compositionally biased region" description="Basic residues" evidence="1">
    <location>
        <begin position="32"/>
        <end position="44"/>
    </location>
</feature>
<evidence type="ECO:0000313" key="3">
    <source>
        <dbReference type="Proteomes" id="UP000823775"/>
    </source>
</evidence>
<keyword evidence="3" id="KW-1185">Reference proteome</keyword>
<organism evidence="2 3">
    <name type="scientific">Datura stramonium</name>
    <name type="common">Jimsonweed</name>
    <name type="synonym">Common thornapple</name>
    <dbReference type="NCBI Taxonomy" id="4076"/>
    <lineage>
        <taxon>Eukaryota</taxon>
        <taxon>Viridiplantae</taxon>
        <taxon>Streptophyta</taxon>
        <taxon>Embryophyta</taxon>
        <taxon>Tracheophyta</taxon>
        <taxon>Spermatophyta</taxon>
        <taxon>Magnoliopsida</taxon>
        <taxon>eudicotyledons</taxon>
        <taxon>Gunneridae</taxon>
        <taxon>Pentapetalae</taxon>
        <taxon>asterids</taxon>
        <taxon>lamiids</taxon>
        <taxon>Solanales</taxon>
        <taxon>Solanaceae</taxon>
        <taxon>Solanoideae</taxon>
        <taxon>Datureae</taxon>
        <taxon>Datura</taxon>
    </lineage>
</organism>
<feature type="compositionally biased region" description="Polar residues" evidence="1">
    <location>
        <begin position="68"/>
        <end position="94"/>
    </location>
</feature>
<accession>A0ABS8T2V4</accession>
<comment type="caution">
    <text evidence="2">The sequence shown here is derived from an EMBL/GenBank/DDBJ whole genome shotgun (WGS) entry which is preliminary data.</text>
</comment>
<protein>
    <submittedName>
        <fullName evidence="2">Uncharacterized protein</fullName>
    </submittedName>
</protein>
<dbReference type="Proteomes" id="UP000823775">
    <property type="component" value="Unassembled WGS sequence"/>
</dbReference>
<reference evidence="2 3" key="1">
    <citation type="journal article" date="2021" name="BMC Genomics">
        <title>Datura genome reveals duplications of psychoactive alkaloid biosynthetic genes and high mutation rate following tissue culture.</title>
        <authorList>
            <person name="Rajewski A."/>
            <person name="Carter-House D."/>
            <person name="Stajich J."/>
            <person name="Litt A."/>
        </authorList>
    </citation>
    <scope>NUCLEOTIDE SEQUENCE [LARGE SCALE GENOMIC DNA]</scope>
    <source>
        <strain evidence="2">AR-01</strain>
    </source>
</reference>